<sequence>MPNRKEDNGNDIADEERLHVAEDMSGLCFERARPIPEHSCPQVLLHSMDESTILFKQEWTLSELLLP</sequence>
<protein>
    <submittedName>
        <fullName evidence="1">Uncharacterized protein</fullName>
    </submittedName>
</protein>
<reference evidence="1" key="1">
    <citation type="submission" date="2020-08" db="EMBL/GenBank/DDBJ databases">
        <title>Multicomponent nature underlies the extraordinary mechanical properties of spider dragline silk.</title>
        <authorList>
            <person name="Kono N."/>
            <person name="Nakamura H."/>
            <person name="Mori M."/>
            <person name="Yoshida Y."/>
            <person name="Ohtoshi R."/>
            <person name="Malay A.D."/>
            <person name="Moran D.A.P."/>
            <person name="Tomita M."/>
            <person name="Numata K."/>
            <person name="Arakawa K."/>
        </authorList>
    </citation>
    <scope>NUCLEOTIDE SEQUENCE</scope>
</reference>
<comment type="caution">
    <text evidence="1">The sequence shown here is derived from an EMBL/GenBank/DDBJ whole genome shotgun (WGS) entry which is preliminary data.</text>
</comment>
<gene>
    <name evidence="1" type="ORF">NPIL_228931</name>
</gene>
<dbReference type="Proteomes" id="UP000887013">
    <property type="component" value="Unassembled WGS sequence"/>
</dbReference>
<dbReference type="EMBL" id="BMAW01064601">
    <property type="protein sequence ID" value="GFT46019.1"/>
    <property type="molecule type" value="Genomic_DNA"/>
</dbReference>
<organism evidence="1 2">
    <name type="scientific">Nephila pilipes</name>
    <name type="common">Giant wood spider</name>
    <name type="synonym">Nephila maculata</name>
    <dbReference type="NCBI Taxonomy" id="299642"/>
    <lineage>
        <taxon>Eukaryota</taxon>
        <taxon>Metazoa</taxon>
        <taxon>Ecdysozoa</taxon>
        <taxon>Arthropoda</taxon>
        <taxon>Chelicerata</taxon>
        <taxon>Arachnida</taxon>
        <taxon>Araneae</taxon>
        <taxon>Araneomorphae</taxon>
        <taxon>Entelegynae</taxon>
        <taxon>Araneoidea</taxon>
        <taxon>Nephilidae</taxon>
        <taxon>Nephila</taxon>
    </lineage>
</organism>
<keyword evidence="2" id="KW-1185">Reference proteome</keyword>
<dbReference type="AlphaFoldDB" id="A0A8X6P3B6"/>
<evidence type="ECO:0000313" key="1">
    <source>
        <dbReference type="EMBL" id="GFT46019.1"/>
    </source>
</evidence>
<evidence type="ECO:0000313" key="2">
    <source>
        <dbReference type="Proteomes" id="UP000887013"/>
    </source>
</evidence>
<proteinExistence type="predicted"/>
<name>A0A8X6P3B6_NEPPI</name>
<accession>A0A8X6P3B6</accession>